<dbReference type="Pfam" id="PF18759">
    <property type="entry name" value="Plavaka"/>
    <property type="match status" value="1"/>
</dbReference>
<dbReference type="AlphaFoldDB" id="A0A1Y2IPD4"/>
<sequence length="717" mass="81467">MGNRKLSRSNCGRRTWWENTSFRDSLVYSLQHHYVNEQGKTRLYENMWTGDWWWDVQTELPPGATVAPIILASDKTNLSRMSGNKSAWPVYLTLGNIDKRLCRKPSSHGTILLGNLPVAKLDCFSDKWWCSLEGYRLFHLCMKKLLAPLIEAGRVGVLMPCADVRICRVFPILAAYMADHPEQCLVATCQENFRPKCPVGPDERGEPVFSCLKDPDCVTTALKQATDLPHANIFSALTPDHLHQLHKGVFKDHLVSWVMKAIEGGSHEVDRSFKAMLQHSDLRHFKNSISLVSQWTGTEYKNMEKVFLGVVAGAADERVVRVVRAVLDFIYLAHFESHSDESLDALHHAWRDFHQYKTVFVDMGICKHFNFPKGHSMEHYEISIRSLGTADRYSTKHPERLHIDFAKHVYDASNKQATYIQQMTRWLERQEAVHRFATYLEWNTTLPATATRPTASESMPTDASPAAQPDLEDGDWRDRYRLAKDPAYPSLTVSQLEDQFGAMFFKTALNDHLKSLANKNSRLLPLVSTPLHDPAHVAAYKQAKLKLPILRQVSASAHVDIIHASPSRLDPPPLRTRAPCKMSTVFACDPAQSASVPASLRVTRVRVIFELPSMYDARVLGVTGHLAYVEWFTPFHGVDDATGMYVVSPSTRQRCRYASIIPLTDIVRTCQLIPCWGEQIQRRPVTGDILDNTSMKFFVNLYLRHHDFVLLHLLANT</sequence>
<evidence type="ECO:0000256" key="1">
    <source>
        <dbReference type="SAM" id="MobiDB-lite"/>
    </source>
</evidence>
<organism evidence="2 3">
    <name type="scientific">Trametes coccinea (strain BRFM310)</name>
    <name type="common">Pycnoporus coccineus</name>
    <dbReference type="NCBI Taxonomy" id="1353009"/>
    <lineage>
        <taxon>Eukaryota</taxon>
        <taxon>Fungi</taxon>
        <taxon>Dikarya</taxon>
        <taxon>Basidiomycota</taxon>
        <taxon>Agaricomycotina</taxon>
        <taxon>Agaricomycetes</taxon>
        <taxon>Polyporales</taxon>
        <taxon>Polyporaceae</taxon>
        <taxon>Trametes</taxon>
    </lineage>
</organism>
<proteinExistence type="predicted"/>
<dbReference type="STRING" id="1353009.A0A1Y2IPD4"/>
<reference evidence="2 3" key="1">
    <citation type="journal article" date="2015" name="Biotechnol. Biofuels">
        <title>Enhanced degradation of softwood versus hardwood by the white-rot fungus Pycnoporus coccineus.</title>
        <authorList>
            <person name="Couturier M."/>
            <person name="Navarro D."/>
            <person name="Chevret D."/>
            <person name="Henrissat B."/>
            <person name="Piumi F."/>
            <person name="Ruiz-Duenas F.J."/>
            <person name="Martinez A.T."/>
            <person name="Grigoriev I.V."/>
            <person name="Riley R."/>
            <person name="Lipzen A."/>
            <person name="Berrin J.G."/>
            <person name="Master E.R."/>
            <person name="Rosso M.N."/>
        </authorList>
    </citation>
    <scope>NUCLEOTIDE SEQUENCE [LARGE SCALE GENOMIC DNA]</scope>
    <source>
        <strain evidence="2 3">BRFM310</strain>
    </source>
</reference>
<dbReference type="InterPro" id="IPR041078">
    <property type="entry name" value="Plavaka"/>
</dbReference>
<dbReference type="Proteomes" id="UP000193067">
    <property type="component" value="Unassembled WGS sequence"/>
</dbReference>
<evidence type="ECO:0008006" key="4">
    <source>
        <dbReference type="Google" id="ProtNLM"/>
    </source>
</evidence>
<keyword evidence="3" id="KW-1185">Reference proteome</keyword>
<dbReference type="OrthoDB" id="2789130at2759"/>
<evidence type="ECO:0000313" key="2">
    <source>
        <dbReference type="EMBL" id="OSD02990.1"/>
    </source>
</evidence>
<accession>A0A1Y2IPD4</accession>
<dbReference type="EMBL" id="KZ084102">
    <property type="protein sequence ID" value="OSD02990.1"/>
    <property type="molecule type" value="Genomic_DNA"/>
</dbReference>
<name>A0A1Y2IPD4_TRAC3</name>
<protein>
    <recommendedName>
        <fullName evidence="4">CxC2-like cysteine cluster KDZ transposase-associated domain-containing protein</fullName>
    </recommendedName>
</protein>
<evidence type="ECO:0000313" key="3">
    <source>
        <dbReference type="Proteomes" id="UP000193067"/>
    </source>
</evidence>
<gene>
    <name evidence="2" type="ORF">PYCCODRAFT_1444739</name>
</gene>
<feature type="region of interest" description="Disordered" evidence="1">
    <location>
        <begin position="451"/>
        <end position="473"/>
    </location>
</feature>